<evidence type="ECO:0000313" key="1">
    <source>
        <dbReference type="EMBL" id="QPP07296.1"/>
    </source>
</evidence>
<evidence type="ECO:0000313" key="2">
    <source>
        <dbReference type="Proteomes" id="UP000595046"/>
    </source>
</evidence>
<dbReference type="KEGG" id="sbat:G4Z16_13885"/>
<reference evidence="2" key="1">
    <citation type="submission" date="2020-02" db="EMBL/GenBank/DDBJ databases">
        <title>Streptomyces sp. ASO4wet.</title>
        <authorList>
            <person name="Risdian C."/>
            <person name="Landwehr W."/>
            <person name="Schupp P."/>
            <person name="Wink J."/>
        </authorList>
    </citation>
    <scope>NUCLEOTIDE SEQUENCE [LARGE SCALE GENOMIC DNA]</scope>
    <source>
        <strain evidence="2">ASO4wet</strain>
    </source>
</reference>
<sequence length="72" mass="8630">MDIPEGQECTGIFQLRSRGLVEWSGNELPIITSNAELLEQLREFAETARFDVTSRWWHRLLTPWGRRWWLSR</sequence>
<dbReference type="EMBL" id="CP048882">
    <property type="protein sequence ID" value="QPP07296.1"/>
    <property type="molecule type" value="Genomic_DNA"/>
</dbReference>
<dbReference type="RefSeq" id="WP_197351086.1">
    <property type="nucleotide sequence ID" value="NZ_CP048882.1"/>
</dbReference>
<dbReference type="AlphaFoldDB" id="A0A7T1T6H2"/>
<protein>
    <submittedName>
        <fullName evidence="1">Uncharacterized protein</fullName>
    </submittedName>
</protein>
<proteinExistence type="predicted"/>
<gene>
    <name evidence="1" type="ORF">G4Z16_13885</name>
</gene>
<accession>A0A7T1T6H2</accession>
<dbReference type="Proteomes" id="UP000595046">
    <property type="component" value="Chromosome"/>
</dbReference>
<name>A0A7T1T6H2_9ACTN</name>
<keyword evidence="2" id="KW-1185">Reference proteome</keyword>
<organism evidence="1 2">
    <name type="scientific">Streptomyces bathyalis</name>
    <dbReference type="NCBI Taxonomy" id="2710756"/>
    <lineage>
        <taxon>Bacteria</taxon>
        <taxon>Bacillati</taxon>
        <taxon>Actinomycetota</taxon>
        <taxon>Actinomycetes</taxon>
        <taxon>Kitasatosporales</taxon>
        <taxon>Streptomycetaceae</taxon>
        <taxon>Streptomyces</taxon>
    </lineage>
</organism>